<dbReference type="PROSITE" id="PS50082">
    <property type="entry name" value="WD_REPEATS_2"/>
    <property type="match status" value="9"/>
</dbReference>
<dbReference type="Gene3D" id="2.130.10.10">
    <property type="entry name" value="YVTN repeat-like/Quinoprotein amine dehydrogenase"/>
    <property type="match status" value="4"/>
</dbReference>
<dbReference type="InterPro" id="IPR001680">
    <property type="entry name" value="WD40_rpt"/>
</dbReference>
<dbReference type="AlphaFoldDB" id="A0A846XRB0"/>
<evidence type="ECO:0000259" key="5">
    <source>
        <dbReference type="Pfam" id="PF20703"/>
    </source>
</evidence>
<feature type="repeat" description="WD" evidence="3">
    <location>
        <begin position="1159"/>
        <end position="1200"/>
    </location>
</feature>
<feature type="repeat" description="WD" evidence="3">
    <location>
        <begin position="847"/>
        <end position="880"/>
    </location>
</feature>
<feature type="transmembrane region" description="Helical" evidence="4">
    <location>
        <begin position="536"/>
        <end position="555"/>
    </location>
</feature>
<proteinExistence type="predicted"/>
<dbReference type="InterPro" id="IPR019775">
    <property type="entry name" value="WD40_repeat_CS"/>
</dbReference>
<keyword evidence="7" id="KW-1185">Reference proteome</keyword>
<dbReference type="SUPFAM" id="SSF50978">
    <property type="entry name" value="WD40 repeat-like"/>
    <property type="match status" value="1"/>
</dbReference>
<dbReference type="RefSeq" id="WP_067867815.1">
    <property type="nucleotide sequence ID" value="NZ_JAAXOP010000002.1"/>
</dbReference>
<comment type="caution">
    <text evidence="6">The sequence shown here is derived from an EMBL/GenBank/DDBJ whole genome shotgun (WGS) entry which is preliminary data.</text>
</comment>
<dbReference type="SUPFAM" id="SSF82171">
    <property type="entry name" value="DPP6 N-terminal domain-like"/>
    <property type="match status" value="1"/>
</dbReference>
<keyword evidence="1 3" id="KW-0853">WD repeat</keyword>
<gene>
    <name evidence="6" type="ORF">HGA08_05270</name>
</gene>
<feature type="domain" description="Novel STAND NTPase 1" evidence="5">
    <location>
        <begin position="118"/>
        <end position="488"/>
    </location>
</feature>
<dbReference type="SMART" id="SM00320">
    <property type="entry name" value="WD40"/>
    <property type="match status" value="12"/>
</dbReference>
<dbReference type="CDD" id="cd00200">
    <property type="entry name" value="WD40"/>
    <property type="match status" value="1"/>
</dbReference>
<keyword evidence="4" id="KW-0472">Membrane</keyword>
<evidence type="ECO:0000313" key="6">
    <source>
        <dbReference type="EMBL" id="NKY49623.1"/>
    </source>
</evidence>
<evidence type="ECO:0000256" key="3">
    <source>
        <dbReference type="PROSITE-ProRule" id="PRU00221"/>
    </source>
</evidence>
<dbReference type="PROSITE" id="PS50294">
    <property type="entry name" value="WD_REPEATS_REGION"/>
    <property type="match status" value="7"/>
</dbReference>
<feature type="repeat" description="WD" evidence="3">
    <location>
        <begin position="1023"/>
        <end position="1056"/>
    </location>
</feature>
<sequence length="1272" mass="134812">MTTSPRDELAQRLDALYSAAGSPPLKAVSARATRELRARNPRGREVSAQRVSDWRLGRSVPAKFDGLSAVLSVLIPAAHQRRPEPVVPGLYSMTGWRALWSLAHQKRADEPSAPAVCPYPGLTALTINDAEYFAGRDTQIAAMRARFAGDTDRREPLILVGDSGVGKSSLLQAGFAARVRADFDVLLVTPAAVAADELAAWATERAAPSKPYILAVDQLEELFLPSFDAAAADRYLEVLGELSRGGRAEPGQCAGVVAALRADFYTHAARRPALATLLETNQMLLGPPTADQLTAAIVEPAKRVGLRIGDGLVELILTDLGVRGAGATIPAGTFPLLAHALRSTWQFRDGDLMSVRAYEQAGGVRGAIANSAEQCWKTFDPSRRETARLILLQLVTPVADGSAVGLHVDRDTLIRRCPDRDSAEHVLEALAEARIVTQDVYGTSLAHDAVIGAWPRLAEWLDEDREDAIVRHRLQTDVDEWLAAGRDRALLYRGSKLELASDLRARTPAALSPQGVEFLDAARHVQRRYTVATRGLALFLVVGALVTTVLAVVSMRQSQRADRERTDAEFAAVIAAAQHDQSADPTASAQLALAAETARPDDPRARGLLLASQSAPLAATVPAQVGAIYGVARSRDGVLAVGGYDDTVRLWRRDASDGLVALGAALPTASWVTSVAFTPDGRTLFAATGAGTVQRWDVSDPAHPVPGADIDLGHRGAIYSVAVRPDGRWLATAGDDHTVRLHDLTSGASGATTTLTEHTGPVRSVAFSPDGSTLVSGSDDRTARLWDVTDPATAHALGAPLTGQSLAVHSVAFSPDGTMIATGSDDQTFRLWSMRDRNAVVALGPPVEARAAAVWSLAFSPDSRALVSSGRDGTAALWSVADPARPVPVGMPMNGSSGGLAAALFLDDHRVLTGGQGGDLQVWTLSPAVVAGHTGLVQAPSFDATGELMATGSWDGQVLLWDSSGPQPRLLASVLPLADGLPVENVALAPDGRTLAVTRSDSSAVLLFDTSTPRAPRLSATVPVPHARYSHEVAFSPDSKQLATAFDNTSVRIWDVADHAHPTPRVEPLKVPLGWINAVAFAPDGQRLFAVTSEGRLHAWKLRSGDSGSSESTVLARYRGAMNSLSISRDGSLIAIGGDDRIVRILRLTGDRAEEVSAMSGHSSTIRSVSLDPTSRLLATGADDQTVRLWALDDPAAPKALGASIVPSGTVRWRVQFSPTGMLAAGGENAMLSRLSTDPDRAADRVCTATHGTSLDREWEQWNDELSRACSQ</sequence>
<name>A0A846XRB0_9NOCA</name>
<evidence type="ECO:0000313" key="7">
    <source>
        <dbReference type="Proteomes" id="UP000565711"/>
    </source>
</evidence>
<feature type="repeat" description="WD" evidence="3">
    <location>
        <begin position="1076"/>
        <end position="1110"/>
    </location>
</feature>
<dbReference type="EMBL" id="JAAXOP010000002">
    <property type="protein sequence ID" value="NKY49623.1"/>
    <property type="molecule type" value="Genomic_DNA"/>
</dbReference>
<dbReference type="InterPro" id="IPR049052">
    <property type="entry name" value="nSTAND1"/>
</dbReference>
<dbReference type="PANTHER" id="PTHR19879">
    <property type="entry name" value="TRANSCRIPTION INITIATION FACTOR TFIID"/>
    <property type="match status" value="1"/>
</dbReference>
<dbReference type="Pfam" id="PF00400">
    <property type="entry name" value="WD40"/>
    <property type="match status" value="9"/>
</dbReference>
<dbReference type="Pfam" id="PF20703">
    <property type="entry name" value="nSTAND1"/>
    <property type="match status" value="1"/>
</dbReference>
<evidence type="ECO:0000256" key="2">
    <source>
        <dbReference type="ARBA" id="ARBA00022737"/>
    </source>
</evidence>
<keyword evidence="4" id="KW-1133">Transmembrane helix</keyword>
<dbReference type="PRINTS" id="PR00320">
    <property type="entry name" value="GPROTEINBRPT"/>
</dbReference>
<reference evidence="6 7" key="1">
    <citation type="submission" date="2020-04" db="EMBL/GenBank/DDBJ databases">
        <title>MicrobeNet Type strains.</title>
        <authorList>
            <person name="Nicholson A.C."/>
        </authorList>
    </citation>
    <scope>NUCLEOTIDE SEQUENCE [LARGE SCALE GENOMIC DNA]</scope>
    <source>
        <strain evidence="6 7">JCM 12354</strain>
    </source>
</reference>
<evidence type="ECO:0000256" key="4">
    <source>
        <dbReference type="SAM" id="Phobius"/>
    </source>
</evidence>
<protein>
    <recommendedName>
        <fullName evidence="5">Novel STAND NTPase 1 domain-containing protein</fullName>
    </recommendedName>
</protein>
<feature type="repeat" description="WD" evidence="3">
    <location>
        <begin position="711"/>
        <end position="752"/>
    </location>
</feature>
<feature type="repeat" description="WD" evidence="3">
    <location>
        <begin position="755"/>
        <end position="796"/>
    </location>
</feature>
<dbReference type="Proteomes" id="UP000565711">
    <property type="component" value="Unassembled WGS sequence"/>
</dbReference>
<dbReference type="InterPro" id="IPR027417">
    <property type="entry name" value="P-loop_NTPase"/>
</dbReference>
<feature type="repeat" description="WD" evidence="3">
    <location>
        <begin position="930"/>
        <end position="962"/>
    </location>
</feature>
<dbReference type="PANTHER" id="PTHR19879:SF9">
    <property type="entry name" value="TRANSCRIPTION INITIATION FACTOR TFIID SUBUNIT 5"/>
    <property type="match status" value="1"/>
</dbReference>
<keyword evidence="4" id="KW-0812">Transmembrane</keyword>
<dbReference type="InterPro" id="IPR020472">
    <property type="entry name" value="WD40_PAC1"/>
</dbReference>
<organism evidence="6 7">
    <name type="scientific">Nocardia vermiculata</name>
    <dbReference type="NCBI Taxonomy" id="257274"/>
    <lineage>
        <taxon>Bacteria</taxon>
        <taxon>Bacillati</taxon>
        <taxon>Actinomycetota</taxon>
        <taxon>Actinomycetes</taxon>
        <taxon>Mycobacteriales</taxon>
        <taxon>Nocardiaceae</taxon>
        <taxon>Nocardia</taxon>
    </lineage>
</organism>
<dbReference type="InterPro" id="IPR036322">
    <property type="entry name" value="WD40_repeat_dom_sf"/>
</dbReference>
<feature type="repeat" description="WD" evidence="3">
    <location>
        <begin position="672"/>
        <end position="699"/>
    </location>
</feature>
<evidence type="ECO:0000256" key="1">
    <source>
        <dbReference type="ARBA" id="ARBA00022574"/>
    </source>
</evidence>
<dbReference type="InterPro" id="IPR015943">
    <property type="entry name" value="WD40/YVTN_repeat-like_dom_sf"/>
</dbReference>
<dbReference type="SUPFAM" id="SSF52540">
    <property type="entry name" value="P-loop containing nucleoside triphosphate hydrolases"/>
    <property type="match status" value="1"/>
</dbReference>
<accession>A0A846XRB0</accession>
<dbReference type="PROSITE" id="PS00678">
    <property type="entry name" value="WD_REPEATS_1"/>
    <property type="match status" value="2"/>
</dbReference>
<keyword evidence="2" id="KW-0677">Repeat</keyword>
<feature type="repeat" description="WD" evidence="3">
    <location>
        <begin position="801"/>
        <end position="842"/>
    </location>
</feature>